<name>A0ABQ9CDL5_9ROSI</name>
<reference evidence="1" key="1">
    <citation type="submission" date="2022-10" db="EMBL/GenBank/DDBJ databases">
        <authorList>
            <person name="Hyden B.L."/>
            <person name="Feng K."/>
            <person name="Yates T."/>
            <person name="Jawdy S."/>
            <person name="Smart L.B."/>
            <person name="Muchero W."/>
        </authorList>
    </citation>
    <scope>NUCLEOTIDE SEQUENCE</scope>
    <source>
        <tissue evidence="1">Shoot tip</tissue>
    </source>
</reference>
<comment type="caution">
    <text evidence="1">The sequence shown here is derived from an EMBL/GenBank/DDBJ whole genome shotgun (WGS) entry which is preliminary data.</text>
</comment>
<sequence>MNLGIQAGQSNWWQAEQYRVHHRNVPIILNLPCLNSCMQMATKHVVKEEVAFFHSKLHTEVSLIAAKQIEIAYSSVGKQMARGPAAIHLSFQNRIVSPIPTV</sequence>
<protein>
    <submittedName>
        <fullName evidence="1">Uncharacterized protein</fullName>
    </submittedName>
</protein>
<reference evidence="1" key="2">
    <citation type="journal article" date="2023" name="Int. J. Mol. Sci.">
        <title>De Novo Assembly and Annotation of 11 Diverse Shrub Willow (Salix) Genomes Reveals Novel Gene Organization in Sex-Linked Regions.</title>
        <authorList>
            <person name="Hyden B."/>
            <person name="Feng K."/>
            <person name="Yates T.B."/>
            <person name="Jawdy S."/>
            <person name="Cereghino C."/>
            <person name="Smart L.B."/>
            <person name="Muchero W."/>
        </authorList>
    </citation>
    <scope>NUCLEOTIDE SEQUENCE</scope>
    <source>
        <tissue evidence="1">Shoot tip</tissue>
    </source>
</reference>
<dbReference type="Proteomes" id="UP001141253">
    <property type="component" value="Chromosome 4"/>
</dbReference>
<evidence type="ECO:0000313" key="2">
    <source>
        <dbReference type="Proteomes" id="UP001141253"/>
    </source>
</evidence>
<evidence type="ECO:0000313" key="1">
    <source>
        <dbReference type="EMBL" id="KAJ6397034.1"/>
    </source>
</evidence>
<organism evidence="1 2">
    <name type="scientific">Salix suchowensis</name>
    <dbReference type="NCBI Taxonomy" id="1278906"/>
    <lineage>
        <taxon>Eukaryota</taxon>
        <taxon>Viridiplantae</taxon>
        <taxon>Streptophyta</taxon>
        <taxon>Embryophyta</taxon>
        <taxon>Tracheophyta</taxon>
        <taxon>Spermatophyta</taxon>
        <taxon>Magnoliopsida</taxon>
        <taxon>eudicotyledons</taxon>
        <taxon>Gunneridae</taxon>
        <taxon>Pentapetalae</taxon>
        <taxon>rosids</taxon>
        <taxon>fabids</taxon>
        <taxon>Malpighiales</taxon>
        <taxon>Salicaceae</taxon>
        <taxon>Saliceae</taxon>
        <taxon>Salix</taxon>
    </lineage>
</organism>
<dbReference type="EMBL" id="JAPFFI010000004">
    <property type="protein sequence ID" value="KAJ6397034.1"/>
    <property type="molecule type" value="Genomic_DNA"/>
</dbReference>
<keyword evidence="2" id="KW-1185">Reference proteome</keyword>
<gene>
    <name evidence="1" type="ORF">OIU77_021967</name>
</gene>
<proteinExistence type="predicted"/>
<accession>A0ABQ9CDL5</accession>